<keyword evidence="1" id="KW-0732">Signal</keyword>
<name>C3X5N0_9BURK</name>
<dbReference type="EMBL" id="ACDP02000002">
    <property type="protein sequence ID" value="EEO28516.1"/>
    <property type="molecule type" value="Genomic_DNA"/>
</dbReference>
<protein>
    <recommendedName>
        <fullName evidence="4">DUF3108 domain-containing protein</fullName>
    </recommendedName>
</protein>
<dbReference type="Pfam" id="PF11306">
    <property type="entry name" value="DUF3108"/>
    <property type="match status" value="1"/>
</dbReference>
<evidence type="ECO:0008006" key="4">
    <source>
        <dbReference type="Google" id="ProtNLM"/>
    </source>
</evidence>
<gene>
    <name evidence="2" type="ORF">OFAG_01669</name>
</gene>
<evidence type="ECO:0000313" key="2">
    <source>
        <dbReference type="EMBL" id="EEO28516.1"/>
    </source>
</evidence>
<sequence length="244" mass="27495">MKNAQHFIVWLALLVFSSVTFASQNSNADKADVPPSAKLVYTVKAQYNGLDLNGNAFIRWEAGKQSYSLQNEAKISLLGKLLDADSNGKIDAHGLVPEKYTEKRIRKEQTTTTFNYTENIVSFRENKTAPLKETVQDRASIVWQLASVARANPERFAVNSTWTFPVAGRSKIEPWTFRVVKTGSISTPMGQIKTVQLTRNGKKDKEMHVWLAPEKNWYPVQILFNERGGLQLLQTLKAITPLPE</sequence>
<dbReference type="HOGENOM" id="CLU_1105967_0_0_4"/>
<organism evidence="2 3">
    <name type="scientific">Oxalobacter paraformigenes</name>
    <dbReference type="NCBI Taxonomy" id="556268"/>
    <lineage>
        <taxon>Bacteria</taxon>
        <taxon>Pseudomonadati</taxon>
        <taxon>Pseudomonadota</taxon>
        <taxon>Betaproteobacteria</taxon>
        <taxon>Burkholderiales</taxon>
        <taxon>Oxalobacteraceae</taxon>
        <taxon>Oxalobacter</taxon>
    </lineage>
</organism>
<proteinExistence type="predicted"/>
<dbReference type="AlphaFoldDB" id="C3X5N0"/>
<reference evidence="2" key="1">
    <citation type="submission" date="2011-10" db="EMBL/GenBank/DDBJ databases">
        <title>The Genome Sequence of Oxalobacter formigenes HOxBLS.</title>
        <authorList>
            <consortium name="The Broad Institute Genome Sequencing Platform"/>
            <person name="Earl A."/>
            <person name="Ward D."/>
            <person name="Feldgarden M."/>
            <person name="Gevers D."/>
            <person name="Allison M.J."/>
            <person name="Humphrey S."/>
            <person name="Young S.K."/>
            <person name="Zeng Q."/>
            <person name="Gargeya S."/>
            <person name="Fitzgerald M."/>
            <person name="Haas B."/>
            <person name="Abouelleil A."/>
            <person name="Alvarado L."/>
            <person name="Arachchi H.M."/>
            <person name="Berlin A."/>
            <person name="Brown A."/>
            <person name="Chapman S.B."/>
            <person name="Chen Z."/>
            <person name="Dunbar C."/>
            <person name="Freedman E."/>
            <person name="Gearin G."/>
            <person name="Goldberg J."/>
            <person name="Griggs A."/>
            <person name="Gujja S."/>
            <person name="Heiman D."/>
            <person name="Howarth C."/>
            <person name="Larson L."/>
            <person name="Lui A."/>
            <person name="MacDonald P.J.P."/>
            <person name="Montmayeur A."/>
            <person name="Murphy C."/>
            <person name="Neiman D."/>
            <person name="Pearson M."/>
            <person name="Priest M."/>
            <person name="Roberts A."/>
            <person name="Saif S."/>
            <person name="Shea T."/>
            <person name="Shenoy N."/>
            <person name="Sisk P."/>
            <person name="Stolte C."/>
            <person name="Sykes S."/>
            <person name="Wortman J."/>
            <person name="Nusbaum C."/>
            <person name="Birren B."/>
        </authorList>
    </citation>
    <scope>NUCLEOTIDE SEQUENCE [LARGE SCALE GENOMIC DNA]</scope>
    <source>
        <strain evidence="2">HOxBLS</strain>
    </source>
</reference>
<comment type="caution">
    <text evidence="2">The sequence shown here is derived from an EMBL/GenBank/DDBJ whole genome shotgun (WGS) entry which is preliminary data.</text>
</comment>
<evidence type="ECO:0000256" key="1">
    <source>
        <dbReference type="SAM" id="SignalP"/>
    </source>
</evidence>
<feature type="signal peptide" evidence="1">
    <location>
        <begin position="1"/>
        <end position="22"/>
    </location>
</feature>
<dbReference type="Proteomes" id="UP000003973">
    <property type="component" value="Unassembled WGS sequence"/>
</dbReference>
<accession>C3X5N0</accession>
<dbReference type="InterPro" id="IPR021457">
    <property type="entry name" value="DUF3108"/>
</dbReference>
<dbReference type="eggNOG" id="ENOG5032VYA">
    <property type="taxonomic scope" value="Bacteria"/>
</dbReference>
<evidence type="ECO:0000313" key="3">
    <source>
        <dbReference type="Proteomes" id="UP000003973"/>
    </source>
</evidence>
<keyword evidence="3" id="KW-1185">Reference proteome</keyword>
<dbReference type="RefSeq" id="WP_005878270.1">
    <property type="nucleotide sequence ID" value="NZ_CABMNL010000001.1"/>
</dbReference>
<feature type="chain" id="PRO_5002933740" description="DUF3108 domain-containing protein" evidence="1">
    <location>
        <begin position="23"/>
        <end position="244"/>
    </location>
</feature>